<dbReference type="RefSeq" id="WP_087678646.1">
    <property type="nucleotide sequence ID" value="NZ_FUWV01000006.1"/>
</dbReference>
<keyword evidence="3" id="KW-1185">Reference proteome</keyword>
<organism evidence="2 3">
    <name type="scientific">Garciella nitratireducens DSM 15102</name>
    <dbReference type="NCBI Taxonomy" id="1121911"/>
    <lineage>
        <taxon>Bacteria</taxon>
        <taxon>Bacillati</taxon>
        <taxon>Bacillota</taxon>
        <taxon>Clostridia</taxon>
        <taxon>Eubacteriales</taxon>
        <taxon>Eubacteriaceae</taxon>
        <taxon>Garciella</taxon>
    </lineage>
</organism>
<gene>
    <name evidence="2" type="ORF">SAMN02745973_01205</name>
</gene>
<reference evidence="2 3" key="1">
    <citation type="submission" date="2017-02" db="EMBL/GenBank/DDBJ databases">
        <authorList>
            <person name="Peterson S.W."/>
        </authorList>
    </citation>
    <scope>NUCLEOTIDE SEQUENCE [LARGE SCALE GENOMIC DNA]</scope>
    <source>
        <strain evidence="2 3">DSM 15102</strain>
    </source>
</reference>
<feature type="transmembrane region" description="Helical" evidence="1">
    <location>
        <begin position="7"/>
        <end position="25"/>
    </location>
</feature>
<dbReference type="OrthoDB" id="2970800at2"/>
<protein>
    <submittedName>
        <fullName evidence="2">Uncharacterized protein</fullName>
    </submittedName>
</protein>
<keyword evidence="1" id="KW-0472">Membrane</keyword>
<accession>A0A1T4M5M6</accession>
<sequence>MKKFLMIYASVFSFIWIGTGIYAIITNQPSHYGVLLFGLAFSFTIFLTSWFSNWLIKHYKKIDTMTKNLSIKK</sequence>
<name>A0A1T4M5M6_9FIRM</name>
<dbReference type="AlphaFoldDB" id="A0A1T4M5M6"/>
<keyword evidence="1" id="KW-0812">Transmembrane</keyword>
<evidence type="ECO:0000313" key="2">
    <source>
        <dbReference type="EMBL" id="SJZ62211.1"/>
    </source>
</evidence>
<dbReference type="Proteomes" id="UP000196365">
    <property type="component" value="Unassembled WGS sequence"/>
</dbReference>
<dbReference type="EMBL" id="FUWV01000006">
    <property type="protein sequence ID" value="SJZ62211.1"/>
    <property type="molecule type" value="Genomic_DNA"/>
</dbReference>
<proteinExistence type="predicted"/>
<evidence type="ECO:0000256" key="1">
    <source>
        <dbReference type="SAM" id="Phobius"/>
    </source>
</evidence>
<feature type="transmembrane region" description="Helical" evidence="1">
    <location>
        <begin position="31"/>
        <end position="56"/>
    </location>
</feature>
<keyword evidence="1" id="KW-1133">Transmembrane helix</keyword>
<evidence type="ECO:0000313" key="3">
    <source>
        <dbReference type="Proteomes" id="UP000196365"/>
    </source>
</evidence>